<dbReference type="InterPro" id="IPR036388">
    <property type="entry name" value="WH-like_DNA-bd_sf"/>
</dbReference>
<dbReference type="PRINTS" id="PR00778">
    <property type="entry name" value="HTHARSR"/>
</dbReference>
<dbReference type="InterPro" id="IPR036390">
    <property type="entry name" value="WH_DNA-bd_sf"/>
</dbReference>
<dbReference type="PANTHER" id="PTHR33154:SF33">
    <property type="entry name" value="TRANSCRIPTIONAL REPRESSOR SDPR"/>
    <property type="match status" value="1"/>
</dbReference>
<keyword evidence="6" id="KW-1185">Reference proteome</keyword>
<evidence type="ECO:0000313" key="6">
    <source>
        <dbReference type="Proteomes" id="UP000053557"/>
    </source>
</evidence>
<evidence type="ECO:0000259" key="4">
    <source>
        <dbReference type="PROSITE" id="PS50987"/>
    </source>
</evidence>
<dbReference type="InterPro" id="IPR011991">
    <property type="entry name" value="ArsR-like_HTH"/>
</dbReference>
<dbReference type="CDD" id="cd00090">
    <property type="entry name" value="HTH_ARSR"/>
    <property type="match status" value="1"/>
</dbReference>
<dbReference type="AlphaFoldDB" id="A0A117SXH4"/>
<dbReference type="InterPro" id="IPR051081">
    <property type="entry name" value="HTH_MetalResp_TranReg"/>
</dbReference>
<name>A0A117SXH4_9BACL</name>
<evidence type="ECO:0000256" key="1">
    <source>
        <dbReference type="ARBA" id="ARBA00023015"/>
    </source>
</evidence>
<protein>
    <recommendedName>
        <fullName evidence="4">HTH arsR-type domain-containing protein</fullName>
    </recommendedName>
</protein>
<evidence type="ECO:0000313" key="5">
    <source>
        <dbReference type="EMBL" id="KUO95326.1"/>
    </source>
</evidence>
<dbReference type="Proteomes" id="UP000053557">
    <property type="component" value="Unassembled WGS sequence"/>
</dbReference>
<keyword evidence="2" id="KW-0238">DNA-binding</keyword>
<dbReference type="EMBL" id="LPVJ01000053">
    <property type="protein sequence ID" value="KUO95326.1"/>
    <property type="molecule type" value="Genomic_DNA"/>
</dbReference>
<dbReference type="PANTHER" id="PTHR33154">
    <property type="entry name" value="TRANSCRIPTIONAL REGULATOR, ARSR FAMILY"/>
    <property type="match status" value="1"/>
</dbReference>
<sequence>MNNKVKDVFKALADPNRLKIVECLSSMCQSVNDIAEQAGLSQPLTSHHLKTLRSVGIVRLEGTYATTRFYCLTDETILEVIRLCRQFLLNREKA</sequence>
<dbReference type="NCBIfam" id="NF033788">
    <property type="entry name" value="HTH_metalloreg"/>
    <property type="match status" value="1"/>
</dbReference>
<dbReference type="Pfam" id="PF01022">
    <property type="entry name" value="HTH_5"/>
    <property type="match status" value="1"/>
</dbReference>
<accession>A0A117SXH4</accession>
<dbReference type="SMART" id="SM00418">
    <property type="entry name" value="HTH_ARSR"/>
    <property type="match status" value="1"/>
</dbReference>
<evidence type="ECO:0000256" key="2">
    <source>
        <dbReference type="ARBA" id="ARBA00023125"/>
    </source>
</evidence>
<organism evidence="5 6">
    <name type="scientific">Ferroacidibacillus organovorans</name>
    <dbReference type="NCBI Taxonomy" id="1765683"/>
    <lineage>
        <taxon>Bacteria</taxon>
        <taxon>Bacillati</taxon>
        <taxon>Bacillota</taxon>
        <taxon>Bacilli</taxon>
        <taxon>Bacillales</taxon>
        <taxon>Alicyclobacillaceae</taxon>
        <taxon>Ferroacidibacillus</taxon>
    </lineage>
</organism>
<dbReference type="OrthoDB" id="9798835at2"/>
<feature type="domain" description="HTH arsR-type" evidence="4">
    <location>
        <begin position="1"/>
        <end position="92"/>
    </location>
</feature>
<dbReference type="RefSeq" id="WP_160327236.1">
    <property type="nucleotide sequence ID" value="NZ_LPVJ01000053.1"/>
</dbReference>
<dbReference type="GO" id="GO:0003677">
    <property type="term" value="F:DNA binding"/>
    <property type="evidence" value="ECO:0007669"/>
    <property type="project" value="UniProtKB-KW"/>
</dbReference>
<evidence type="ECO:0000256" key="3">
    <source>
        <dbReference type="ARBA" id="ARBA00023163"/>
    </source>
</evidence>
<keyword evidence="3" id="KW-0804">Transcription</keyword>
<dbReference type="InterPro" id="IPR001845">
    <property type="entry name" value="HTH_ArsR_DNA-bd_dom"/>
</dbReference>
<dbReference type="SUPFAM" id="SSF46785">
    <property type="entry name" value="Winged helix' DNA-binding domain"/>
    <property type="match status" value="1"/>
</dbReference>
<keyword evidence="1" id="KW-0805">Transcription regulation</keyword>
<gene>
    <name evidence="5" type="ORF">ATW55_04385</name>
</gene>
<dbReference type="PROSITE" id="PS50987">
    <property type="entry name" value="HTH_ARSR_2"/>
    <property type="match status" value="1"/>
</dbReference>
<dbReference type="GO" id="GO:0003700">
    <property type="term" value="F:DNA-binding transcription factor activity"/>
    <property type="evidence" value="ECO:0007669"/>
    <property type="project" value="InterPro"/>
</dbReference>
<proteinExistence type="predicted"/>
<comment type="caution">
    <text evidence="5">The sequence shown here is derived from an EMBL/GenBank/DDBJ whole genome shotgun (WGS) entry which is preliminary data.</text>
</comment>
<dbReference type="Gene3D" id="1.10.10.10">
    <property type="entry name" value="Winged helix-like DNA-binding domain superfamily/Winged helix DNA-binding domain"/>
    <property type="match status" value="1"/>
</dbReference>
<reference evidence="5 6" key="1">
    <citation type="submission" date="2015-12" db="EMBL/GenBank/DDBJ databases">
        <title>Draft genome sequence of Acidibacillus ferrooxidans ITV001, isolated from a chalcopyrite acid mine drainage site in Brazil.</title>
        <authorList>
            <person name="Dall'Agnol H."/>
            <person name="Nancucheo I."/>
            <person name="Johnson B."/>
            <person name="Oliveira R."/>
            <person name="Leite L."/>
            <person name="Pylro V."/>
            <person name="Nunes G.L."/>
            <person name="Tzotzos G."/>
            <person name="Fernandes G.R."/>
            <person name="Dutra J."/>
            <person name="Orellana S.C."/>
            <person name="Oliveira G."/>
        </authorList>
    </citation>
    <scope>NUCLEOTIDE SEQUENCE [LARGE SCALE GENOMIC DNA]</scope>
    <source>
        <strain evidence="6">ITV01</strain>
    </source>
</reference>